<keyword evidence="3" id="KW-1185">Reference proteome</keyword>
<name>A0A0W0VVB5_9GAMM</name>
<sequence length="275" mass="32523">MRYFAVRDSEKKYPLMLELRDFTQPWFFQFCLRWFNLSLPMLASLQSKLPEESSIETVLPVLANAKKEIELLPQSLHFLPDWLLFRPLNNWISQFFRVQKSELERSLATKITEATLKSPQVLQRDNKADETISQCIERHKKEIAAQPSVRYGKTYQQLKEERNESLGKSKHLREHRAWVVEKEGPKGEPIVIQFAEHTHVIYGTPSHQAQRDFERSRLARIDADIEREERNLSRINVERERFFLPAKYDNPAEYKELLDQRTQATLAPIKLYPNS</sequence>
<protein>
    <submittedName>
        <fullName evidence="2">Uncharacterized protein</fullName>
    </submittedName>
</protein>
<dbReference type="Proteomes" id="UP000054908">
    <property type="component" value="Unassembled WGS sequence"/>
</dbReference>
<organism evidence="2 3">
    <name type="scientific">Legionella maceachernii</name>
    <dbReference type="NCBI Taxonomy" id="466"/>
    <lineage>
        <taxon>Bacteria</taxon>
        <taxon>Pseudomonadati</taxon>
        <taxon>Pseudomonadota</taxon>
        <taxon>Gammaproteobacteria</taxon>
        <taxon>Legionellales</taxon>
        <taxon>Legionellaceae</taxon>
        <taxon>Legionella</taxon>
    </lineage>
</organism>
<evidence type="ECO:0000313" key="3">
    <source>
        <dbReference type="Proteomes" id="UP000054908"/>
    </source>
</evidence>
<dbReference type="AlphaFoldDB" id="A0A0W0VVB5"/>
<evidence type="ECO:0000256" key="1">
    <source>
        <dbReference type="SAM" id="Coils"/>
    </source>
</evidence>
<comment type="caution">
    <text evidence="2">The sequence shown here is derived from an EMBL/GenBank/DDBJ whole genome shotgun (WGS) entry which is preliminary data.</text>
</comment>
<dbReference type="PATRIC" id="fig|466.6.peg.3094"/>
<evidence type="ECO:0000313" key="2">
    <source>
        <dbReference type="EMBL" id="KTD24015.1"/>
    </source>
</evidence>
<dbReference type="EMBL" id="LNYL01000051">
    <property type="protein sequence ID" value="KTD24015.1"/>
    <property type="molecule type" value="Genomic_DNA"/>
</dbReference>
<keyword evidence="1" id="KW-0175">Coiled coil</keyword>
<accession>A0A0W0VVB5</accession>
<dbReference type="OrthoDB" id="9949049at2"/>
<gene>
    <name evidence="2" type="ORF">Lmac_2888</name>
</gene>
<dbReference type="RefSeq" id="WP_058453567.1">
    <property type="nucleotide sequence ID" value="NZ_CAAAIB010000008.1"/>
</dbReference>
<feature type="coiled-coil region" evidence="1">
    <location>
        <begin position="211"/>
        <end position="238"/>
    </location>
</feature>
<proteinExistence type="predicted"/>
<reference evidence="2 3" key="1">
    <citation type="submission" date="2015-11" db="EMBL/GenBank/DDBJ databases">
        <title>Genomic analysis of 38 Legionella species identifies large and diverse effector repertoires.</title>
        <authorList>
            <person name="Burstein D."/>
            <person name="Amaro F."/>
            <person name="Zusman T."/>
            <person name="Lifshitz Z."/>
            <person name="Cohen O."/>
            <person name="Gilbert J.A."/>
            <person name="Pupko T."/>
            <person name="Shuman H.A."/>
            <person name="Segal G."/>
        </authorList>
    </citation>
    <scope>NUCLEOTIDE SEQUENCE [LARGE SCALE GENOMIC DNA]</scope>
    <source>
        <strain evidence="2 3">PX-1-G2-E2</strain>
    </source>
</reference>